<evidence type="ECO:0000256" key="1">
    <source>
        <dbReference type="ARBA" id="ARBA00006270"/>
    </source>
</evidence>
<reference evidence="4 5" key="1">
    <citation type="journal article" date="2023" name="BMC Biol.">
        <title>The compact genome of the sponge Oopsacas minuta (Hexactinellida) is lacking key metazoan core genes.</title>
        <authorList>
            <person name="Santini S."/>
            <person name="Schenkelaars Q."/>
            <person name="Jourda C."/>
            <person name="Duchesne M."/>
            <person name="Belahbib H."/>
            <person name="Rocher C."/>
            <person name="Selva M."/>
            <person name="Riesgo A."/>
            <person name="Vervoort M."/>
            <person name="Leys S.P."/>
            <person name="Kodjabachian L."/>
            <person name="Le Bivic A."/>
            <person name="Borchiellini C."/>
            <person name="Claverie J.M."/>
            <person name="Renard E."/>
        </authorList>
    </citation>
    <scope>NUCLEOTIDE SEQUENCE [LARGE SCALE GENOMIC DNA]</scope>
    <source>
        <strain evidence="4">SPO-2</strain>
    </source>
</reference>
<dbReference type="SMART" id="SM00176">
    <property type="entry name" value="RAN"/>
    <property type="match status" value="1"/>
</dbReference>
<dbReference type="GO" id="GO:0005525">
    <property type="term" value="F:GTP binding"/>
    <property type="evidence" value="ECO:0007669"/>
    <property type="project" value="UniProtKB-KW"/>
</dbReference>
<dbReference type="PANTHER" id="PTHR47981">
    <property type="entry name" value="RAB FAMILY"/>
    <property type="match status" value="1"/>
</dbReference>
<sequence length="202" mass="23351">MQKEVHRYKVIIVGNGGVGKTSFITRYVHNEYLKSYKPTLGVDFFVKKLDIDNGSRVHLHLWDIQGQECAMNMTSTFYRKANAAILMFDITQRKTFEDIRIWKQDIDTKIFRDTCPCILLGNKSDLKAMQEVEESEMKNLCQELGFVHYSEISVKQNFHVKESMNILVENLMDNTEGIFDSVVSQTEGIVHVNDNVQKRCCA</sequence>
<dbReference type="NCBIfam" id="TIGR00231">
    <property type="entry name" value="small_GTP"/>
    <property type="match status" value="1"/>
</dbReference>
<evidence type="ECO:0000256" key="2">
    <source>
        <dbReference type="ARBA" id="ARBA00022741"/>
    </source>
</evidence>
<dbReference type="Gene3D" id="3.40.50.300">
    <property type="entry name" value="P-loop containing nucleotide triphosphate hydrolases"/>
    <property type="match status" value="1"/>
</dbReference>
<dbReference type="GO" id="GO:0005770">
    <property type="term" value="C:late endosome"/>
    <property type="evidence" value="ECO:0007669"/>
    <property type="project" value="TreeGrafter"/>
</dbReference>
<dbReference type="Proteomes" id="UP001165289">
    <property type="component" value="Unassembled WGS sequence"/>
</dbReference>
<comment type="caution">
    <text evidence="4">The sequence shown here is derived from an EMBL/GenBank/DDBJ whole genome shotgun (WGS) entry which is preliminary data.</text>
</comment>
<comment type="similarity">
    <text evidence="1">Belongs to the small GTPase superfamily. Rab family.</text>
</comment>
<gene>
    <name evidence="4" type="ORF">LOD99_4512</name>
</gene>
<dbReference type="PANTHER" id="PTHR47981:SF42">
    <property type="entry name" value="RAS-RELATED PROTEIN RAB-7L1-LIKE ISOFORM X1"/>
    <property type="match status" value="1"/>
</dbReference>
<dbReference type="InterPro" id="IPR005225">
    <property type="entry name" value="Small_GTP-bd"/>
</dbReference>
<dbReference type="PROSITE" id="PS51419">
    <property type="entry name" value="RAB"/>
    <property type="match status" value="1"/>
</dbReference>
<name>A0AAV7JT42_9METZ</name>
<accession>A0AAV7JT42</accession>
<dbReference type="GO" id="GO:0005764">
    <property type="term" value="C:lysosome"/>
    <property type="evidence" value="ECO:0007669"/>
    <property type="project" value="TreeGrafter"/>
</dbReference>
<dbReference type="InterPro" id="IPR001806">
    <property type="entry name" value="Small_GTPase"/>
</dbReference>
<evidence type="ECO:0000256" key="3">
    <source>
        <dbReference type="ARBA" id="ARBA00023134"/>
    </source>
</evidence>
<dbReference type="GO" id="GO:0003924">
    <property type="term" value="F:GTPase activity"/>
    <property type="evidence" value="ECO:0007669"/>
    <property type="project" value="InterPro"/>
</dbReference>
<dbReference type="FunFam" id="3.40.50.300:FF:001329">
    <property type="entry name" value="Small GTP-binding protein, putative"/>
    <property type="match status" value="1"/>
</dbReference>
<organism evidence="4 5">
    <name type="scientific">Oopsacas minuta</name>
    <dbReference type="NCBI Taxonomy" id="111878"/>
    <lineage>
        <taxon>Eukaryota</taxon>
        <taxon>Metazoa</taxon>
        <taxon>Porifera</taxon>
        <taxon>Hexactinellida</taxon>
        <taxon>Hexasterophora</taxon>
        <taxon>Lyssacinosida</taxon>
        <taxon>Leucopsacidae</taxon>
        <taxon>Oopsacas</taxon>
    </lineage>
</organism>
<keyword evidence="5" id="KW-1185">Reference proteome</keyword>
<dbReference type="AlphaFoldDB" id="A0AAV7JT42"/>
<keyword evidence="3" id="KW-0342">GTP-binding</keyword>
<proteinExistence type="inferred from homology"/>
<evidence type="ECO:0000313" key="5">
    <source>
        <dbReference type="Proteomes" id="UP001165289"/>
    </source>
</evidence>
<dbReference type="SMART" id="SM00175">
    <property type="entry name" value="RAB"/>
    <property type="match status" value="1"/>
</dbReference>
<dbReference type="PROSITE" id="PS51420">
    <property type="entry name" value="RHO"/>
    <property type="match status" value="1"/>
</dbReference>
<dbReference type="GO" id="GO:0090385">
    <property type="term" value="P:phagosome-lysosome fusion"/>
    <property type="evidence" value="ECO:0007669"/>
    <property type="project" value="TreeGrafter"/>
</dbReference>
<dbReference type="Pfam" id="PF00071">
    <property type="entry name" value="Ras"/>
    <property type="match status" value="1"/>
</dbReference>
<dbReference type="InterPro" id="IPR027417">
    <property type="entry name" value="P-loop_NTPase"/>
</dbReference>
<dbReference type="GO" id="GO:0008333">
    <property type="term" value="P:endosome to lysosome transport"/>
    <property type="evidence" value="ECO:0007669"/>
    <property type="project" value="TreeGrafter"/>
</dbReference>
<dbReference type="GO" id="GO:0045335">
    <property type="term" value="C:phagocytic vesicle"/>
    <property type="evidence" value="ECO:0007669"/>
    <property type="project" value="TreeGrafter"/>
</dbReference>
<protein>
    <recommendedName>
        <fullName evidence="6">Ras-related protein Rab</fullName>
    </recommendedName>
</protein>
<dbReference type="SMART" id="SM00173">
    <property type="entry name" value="RAS"/>
    <property type="match status" value="1"/>
</dbReference>
<dbReference type="SMART" id="SM00174">
    <property type="entry name" value="RHO"/>
    <property type="match status" value="1"/>
</dbReference>
<keyword evidence="2" id="KW-0547">Nucleotide-binding</keyword>
<dbReference type="SUPFAM" id="SSF52540">
    <property type="entry name" value="P-loop containing nucleoside triphosphate hydrolases"/>
    <property type="match status" value="1"/>
</dbReference>
<dbReference type="EMBL" id="JAKMXF010000300">
    <property type="protein sequence ID" value="KAI6651967.1"/>
    <property type="molecule type" value="Genomic_DNA"/>
</dbReference>
<evidence type="ECO:0000313" key="4">
    <source>
        <dbReference type="EMBL" id="KAI6651967.1"/>
    </source>
</evidence>
<evidence type="ECO:0008006" key="6">
    <source>
        <dbReference type="Google" id="ProtNLM"/>
    </source>
</evidence>
<dbReference type="PROSITE" id="PS51421">
    <property type="entry name" value="RAS"/>
    <property type="match status" value="1"/>
</dbReference>
<dbReference type="PRINTS" id="PR00449">
    <property type="entry name" value="RASTRNSFRMNG"/>
</dbReference>